<dbReference type="PROSITE" id="PS50194">
    <property type="entry name" value="FILAMIN_REPEAT"/>
    <property type="match status" value="2"/>
</dbReference>
<feature type="chain" id="PRO_5043842742" description="GEX2 N-terminal Ig-like domain-containing protein" evidence="5">
    <location>
        <begin position="24"/>
        <end position="1137"/>
    </location>
</feature>
<dbReference type="FunFam" id="2.60.40.10:FF:002225">
    <property type="entry name" value="Gamete expressed 2"/>
    <property type="match status" value="1"/>
</dbReference>
<gene>
    <name evidence="7" type="ORF">SLEP1_g105</name>
</gene>
<evidence type="ECO:0000313" key="7">
    <source>
        <dbReference type="EMBL" id="GKU85425.1"/>
    </source>
</evidence>
<keyword evidence="5" id="KW-0732">Signal</keyword>
<evidence type="ECO:0000256" key="4">
    <source>
        <dbReference type="SAM" id="Phobius"/>
    </source>
</evidence>
<feature type="domain" description="GEX2 N-terminal Ig-like" evidence="6">
    <location>
        <begin position="25"/>
        <end position="131"/>
    </location>
</feature>
<dbReference type="GO" id="GO:0048235">
    <property type="term" value="P:pollen sperm cell differentiation"/>
    <property type="evidence" value="ECO:0007669"/>
    <property type="project" value="TreeGrafter"/>
</dbReference>
<evidence type="ECO:0000313" key="8">
    <source>
        <dbReference type="Proteomes" id="UP001054252"/>
    </source>
</evidence>
<accession>A0AAV5HF18</accession>
<dbReference type="AlphaFoldDB" id="A0AAV5HF18"/>
<feature type="signal peptide" evidence="5">
    <location>
        <begin position="1"/>
        <end position="23"/>
    </location>
</feature>
<dbReference type="InterPro" id="IPR017868">
    <property type="entry name" value="Filamin/ABP280_repeat-like"/>
</dbReference>
<dbReference type="Pfam" id="PF17963">
    <property type="entry name" value="Big_9"/>
    <property type="match status" value="1"/>
</dbReference>
<reference evidence="7 8" key="1">
    <citation type="journal article" date="2021" name="Commun. Biol.">
        <title>The genome of Shorea leprosula (Dipterocarpaceae) highlights the ecological relevance of drought in aseasonal tropical rainforests.</title>
        <authorList>
            <person name="Ng K.K.S."/>
            <person name="Kobayashi M.J."/>
            <person name="Fawcett J.A."/>
            <person name="Hatakeyama M."/>
            <person name="Paape T."/>
            <person name="Ng C.H."/>
            <person name="Ang C.C."/>
            <person name="Tnah L.H."/>
            <person name="Lee C.T."/>
            <person name="Nishiyama T."/>
            <person name="Sese J."/>
            <person name="O'Brien M.J."/>
            <person name="Copetti D."/>
            <person name="Mohd Noor M.I."/>
            <person name="Ong R.C."/>
            <person name="Putra M."/>
            <person name="Sireger I.Z."/>
            <person name="Indrioko S."/>
            <person name="Kosugi Y."/>
            <person name="Izuno A."/>
            <person name="Isagi Y."/>
            <person name="Lee S.L."/>
            <person name="Shimizu K.K."/>
        </authorList>
    </citation>
    <scope>NUCLEOTIDE SEQUENCE [LARGE SCALE GENOMIC DNA]</scope>
    <source>
        <strain evidence="7">214</strain>
    </source>
</reference>
<dbReference type="EMBL" id="BPVZ01000001">
    <property type="protein sequence ID" value="GKU85425.1"/>
    <property type="molecule type" value="Genomic_DNA"/>
</dbReference>
<proteinExistence type="predicted"/>
<keyword evidence="8" id="KW-1185">Reference proteome</keyword>
<dbReference type="SUPFAM" id="SSF81296">
    <property type="entry name" value="E set domains"/>
    <property type="match status" value="2"/>
</dbReference>
<keyword evidence="4" id="KW-0812">Transmembrane</keyword>
<feature type="domain" description="GEX2 N-terminal Ig-like" evidence="6">
    <location>
        <begin position="140"/>
        <end position="244"/>
    </location>
</feature>
<keyword evidence="4" id="KW-1133">Transmembrane helix</keyword>
<feature type="region of interest" description="Disordered" evidence="3">
    <location>
        <begin position="1080"/>
        <end position="1115"/>
    </location>
</feature>
<protein>
    <recommendedName>
        <fullName evidence="6">GEX2 N-terminal Ig-like domain-containing protein</fullName>
    </recommendedName>
</protein>
<dbReference type="Proteomes" id="UP001054252">
    <property type="component" value="Unassembled WGS sequence"/>
</dbReference>
<dbReference type="Pfam" id="PF00630">
    <property type="entry name" value="Filamin"/>
    <property type="match status" value="1"/>
</dbReference>
<evidence type="ECO:0000256" key="3">
    <source>
        <dbReference type="SAM" id="MobiDB-lite"/>
    </source>
</evidence>
<dbReference type="PANTHER" id="PTHR38537:SF8">
    <property type="entry name" value="FILAMIN-A"/>
    <property type="match status" value="1"/>
</dbReference>
<comment type="caution">
    <text evidence="7">The sequence shown here is derived from an EMBL/GenBank/DDBJ whole genome shotgun (WGS) entry which is preliminary data.</text>
</comment>
<evidence type="ECO:0000256" key="2">
    <source>
        <dbReference type="PROSITE-ProRule" id="PRU00087"/>
    </source>
</evidence>
<feature type="transmembrane region" description="Helical" evidence="4">
    <location>
        <begin position="1003"/>
        <end position="1034"/>
    </location>
</feature>
<dbReference type="InterPro" id="IPR014756">
    <property type="entry name" value="Ig_E-set"/>
</dbReference>
<evidence type="ECO:0000259" key="6">
    <source>
        <dbReference type="Pfam" id="PF23616"/>
    </source>
</evidence>
<dbReference type="GO" id="GO:0030036">
    <property type="term" value="P:actin cytoskeleton organization"/>
    <property type="evidence" value="ECO:0007669"/>
    <property type="project" value="InterPro"/>
</dbReference>
<keyword evidence="4" id="KW-0472">Membrane</keyword>
<dbReference type="InterPro" id="IPR056434">
    <property type="entry name" value="Ig_GEX2_N"/>
</dbReference>
<feature type="region of interest" description="Disordered" evidence="3">
    <location>
        <begin position="1043"/>
        <end position="1065"/>
    </location>
</feature>
<dbReference type="GO" id="GO:0051015">
    <property type="term" value="F:actin filament binding"/>
    <property type="evidence" value="ECO:0007669"/>
    <property type="project" value="InterPro"/>
</dbReference>
<keyword evidence="1" id="KW-0677">Repeat</keyword>
<sequence length="1137" mass="125764">MAAQLVFYLLLSLFCSSFSFSSAVPDFAFGWLDDKNTFQAGDIATIRIKVLGNFDSKGNASLEKTAFKPTITVNGKIGNSSYISGVVQDTSGDPSAWSWKIVFTPIMVGMFNVIINDDPFKVMDSSLHFTVEPGPVYPSVSIASWMGLVNEFEAGTRAQVLILPKDAFGNNISSTKKEPESYNFSLSTLYENGSIASSPNSSYMGWNEFGYIIIEFIAVKAGNFLLHVEGGNQTLNGSPLPFKVNPGPLDVSNCVAKWNCEGNAWEIFSKMEIFIYQQDQYGNLVSGLYAFDADVVEKETNLSIPVADLYFEDVEPGIQTFSFTMSEPGNFLLTISDMKHNKSISNMPYAYTVFVGYCDGFNSVVNGSGLNSSIAGEIAEFSVYLVDVFQYPSTVKVERLQVQIKRESDSYFVLPTIYPRQNINGSGSTGVLHDGFIREFEYAPAPSFVPNNASSGSSNVEASTYSITYTPEKSGIYKIQVFCGNIILNGGIPFTKEVKAGEVNISLSRVMKFDIKATKLIKNEIVVELLDSFGNPVLSQQSRLKLELASVNRSGFTTWMFENNNDGSYTGHYLAMEVGTYELCVSLDGKHILPCPFGINVYGSEYFPKAYSDAISVWEDESIAFDVLANDYFAGDNASIVEFSKPGYGSLLQYGGLLRYTPYKDYTGNDSFLYTMSDINGNLATASVNISVLTIPPQFFSFPSILQATEDILSPRFSGYAGFEIKYSDPMENISVTLSARSGSVFLSPTLIQFWQPMWSELSVSKVEDQGKNLTIEGRLEVINYALRSIQYLGNENFSGEDTLKVSARNKNGKNDLDIPVLVEPINDPPYVQIPEFIILKSSGDESLIFNSKEDKFEFFVGDPDVLNFPGGESHFLVTFSVEVNDGFLLATLPAFLINSTEIKLKNTFQWQPLQTYVSISKHFVVKANGIRFRGTLKDCNSVMQELVYHGGEHGAVLTVKINDMGHYGCYLDCTEKISMPLRAKATVNLIRRRPVSPLLAHALGSVIVIEFLVLFLLGLLLLFFTCKCAILLVNEKRRSNIRNSDQSGMQSSQKQPSGSNQNKDATHFTSCFKSPFFHHSSKPSTFRQRSSRSSARGSGREPLRISQSSGHDFCQPTAVSSFMPLEAIEREQSLTV</sequence>
<feature type="repeat" description="Filamin" evidence="2">
    <location>
        <begin position="562"/>
        <end position="601"/>
    </location>
</feature>
<feature type="compositionally biased region" description="Low complexity" evidence="3">
    <location>
        <begin position="1088"/>
        <end position="1098"/>
    </location>
</feature>
<dbReference type="InterPro" id="IPR044801">
    <property type="entry name" value="Filamin"/>
</dbReference>
<evidence type="ECO:0000256" key="1">
    <source>
        <dbReference type="ARBA" id="ARBA00022737"/>
    </source>
</evidence>
<evidence type="ECO:0000256" key="5">
    <source>
        <dbReference type="SAM" id="SignalP"/>
    </source>
</evidence>
<feature type="repeat" description="Filamin" evidence="2">
    <location>
        <begin position="355"/>
        <end position="498"/>
    </location>
</feature>
<dbReference type="Gene3D" id="2.60.40.10">
    <property type="entry name" value="Immunoglobulins"/>
    <property type="match status" value="3"/>
</dbReference>
<dbReference type="Gene3D" id="2.60.40.3440">
    <property type="match status" value="1"/>
</dbReference>
<organism evidence="7 8">
    <name type="scientific">Rubroshorea leprosula</name>
    <dbReference type="NCBI Taxonomy" id="152421"/>
    <lineage>
        <taxon>Eukaryota</taxon>
        <taxon>Viridiplantae</taxon>
        <taxon>Streptophyta</taxon>
        <taxon>Embryophyta</taxon>
        <taxon>Tracheophyta</taxon>
        <taxon>Spermatophyta</taxon>
        <taxon>Magnoliopsida</taxon>
        <taxon>eudicotyledons</taxon>
        <taxon>Gunneridae</taxon>
        <taxon>Pentapetalae</taxon>
        <taxon>rosids</taxon>
        <taxon>malvids</taxon>
        <taxon>Malvales</taxon>
        <taxon>Dipterocarpaceae</taxon>
        <taxon>Rubroshorea</taxon>
    </lineage>
</organism>
<name>A0AAV5HF18_9ROSI</name>
<dbReference type="Pfam" id="PF23616">
    <property type="entry name" value="Ig_GEX2_N"/>
    <property type="match status" value="3"/>
</dbReference>
<dbReference type="InterPro" id="IPR013783">
    <property type="entry name" value="Ig-like_fold"/>
</dbReference>
<dbReference type="PANTHER" id="PTHR38537">
    <property type="entry name" value="JITTERBUG, ISOFORM N"/>
    <property type="match status" value="1"/>
</dbReference>
<feature type="domain" description="GEX2 N-terminal Ig-like" evidence="6">
    <location>
        <begin position="252"/>
        <end position="353"/>
    </location>
</feature>